<evidence type="ECO:0000313" key="1">
    <source>
        <dbReference type="Proteomes" id="UP001165740"/>
    </source>
</evidence>
<accession>A0A9W2YPE7</accession>
<dbReference type="RefSeq" id="XP_055864551.1">
    <property type="nucleotide sequence ID" value="XM_056008576.1"/>
</dbReference>
<protein>
    <submittedName>
        <fullName evidence="2">Uncharacterized protein LOC129922457</fullName>
    </submittedName>
</protein>
<gene>
    <name evidence="2" type="primary">LOC129922457</name>
</gene>
<dbReference type="Proteomes" id="UP001165740">
    <property type="component" value="Chromosome 13"/>
</dbReference>
<dbReference type="AlphaFoldDB" id="A0A9W2YPE7"/>
<proteinExistence type="predicted"/>
<evidence type="ECO:0000313" key="2">
    <source>
        <dbReference type="RefSeq" id="XP_055864551.1"/>
    </source>
</evidence>
<keyword evidence="1" id="KW-1185">Reference proteome</keyword>
<name>A0A9W2YPE7_BIOGL</name>
<organism evidence="1 2">
    <name type="scientific">Biomphalaria glabrata</name>
    <name type="common">Bloodfluke planorb</name>
    <name type="synonym">Freshwater snail</name>
    <dbReference type="NCBI Taxonomy" id="6526"/>
    <lineage>
        <taxon>Eukaryota</taxon>
        <taxon>Metazoa</taxon>
        <taxon>Spiralia</taxon>
        <taxon>Lophotrochozoa</taxon>
        <taxon>Mollusca</taxon>
        <taxon>Gastropoda</taxon>
        <taxon>Heterobranchia</taxon>
        <taxon>Euthyneura</taxon>
        <taxon>Panpulmonata</taxon>
        <taxon>Hygrophila</taxon>
        <taxon>Lymnaeoidea</taxon>
        <taxon>Planorbidae</taxon>
        <taxon>Biomphalaria</taxon>
    </lineage>
</organism>
<dbReference type="GeneID" id="129922457"/>
<reference evidence="2" key="1">
    <citation type="submission" date="2025-08" db="UniProtKB">
        <authorList>
            <consortium name="RefSeq"/>
        </authorList>
    </citation>
    <scope>IDENTIFICATION</scope>
</reference>
<sequence>MTKCVKKQTEGNSLSRICRILISALCAGISTSNDYFSERRIDSDPFFNVLNPEGTVNLFVSTSVVDNSNKTPMVCTRISEQHRTQKLSRIGCTFTDSLVGPALPEKCAIAYDESGLFGSVVCYALHQQAQQTGSVLCSSVYSQHSLVVLVDCVNVGMTLEQVGPTFCERVYDLAGQKMIAVCTTVVEVFRIASSYICVTVFDHDLQKCYKLCKLERYNVQEAKSLTCTVASRINGKGIGIVCQLISKLEAKVDELSCFISYDLVHNTGYLHCTDVTPGLVSTGFLNCTILEEKILKTAFTICINAYSLGKSLGTSVCLHAFNQDSGTSSNFCTEIINVIKQLVAIDCKRQHSGFQKSVTCKTLYVVKDASEKMECNSFFSINSLKGWVSCELQKKEIKKPVEPDKPPKPEQKIVAVHRKQEKQEEGFFSSIFSYFKNKLYDLAINRFGMSEKVIQCIHAVWNLVSTLNVFALYDLVEKCYKFILSNFYKASINSLCQSVCQKVCTHYFSHTQSRINLKLVHNHLFFLTKLEPIEKNIIN</sequence>